<dbReference type="CDD" id="cd07750">
    <property type="entry name" value="PolyPPase_VTC_like"/>
    <property type="match status" value="1"/>
</dbReference>
<dbReference type="Gene3D" id="3.20.100.30">
    <property type="entry name" value="VTC, catalytic tunnel domain"/>
    <property type="match status" value="1"/>
</dbReference>
<reference evidence="2 3" key="1">
    <citation type="submission" date="2017-10" db="EMBL/GenBank/DDBJ databases">
        <title>Resolving the taxonomy of Roseburia spp., Eubacterium rectale and Agathobacter spp. through phylogenomic analysis.</title>
        <authorList>
            <person name="Sheridan P.O."/>
            <person name="Walker A.W."/>
            <person name="Duncan S.H."/>
            <person name="Scott K.P."/>
            <person name="Toole P.W.O."/>
            <person name="Luis P."/>
            <person name="Flint H.J."/>
        </authorList>
    </citation>
    <scope>NUCLEOTIDE SEQUENCE [LARGE SCALE GENOMIC DNA]</scope>
    <source>
        <strain evidence="2 3">JK623</strain>
    </source>
</reference>
<gene>
    <name evidence="2" type="ORF">CSX02_04250</name>
</gene>
<dbReference type="InterPro" id="IPR042267">
    <property type="entry name" value="VTC_sf"/>
</dbReference>
<dbReference type="InterPro" id="IPR018966">
    <property type="entry name" value="VTC_domain"/>
</dbReference>
<name>A0A2G3E4B4_9FIRM</name>
<sequence>MAEYIETFKRKEIKYLLSGEQYEQLFPFMQEMASVDQYGKTRIQNIYFDTPDYRLIRTSLEKPIYKEKLRLRTYGDTNGETNSFIEIKKKYDGIVYKRRVSGDYDHTFRYLIGKGQPIDDSQISQEIAGFLQMYRNLRPAMRIGYDRIAMAGIDDPGFRVTFDTKITWSTDCLDLREQERGNQILADGCHLMEIKVKDALPQKLARKLAELSIFPNSFSKYGRGYEAMISKKKGLVGYV</sequence>
<reference evidence="2 3" key="2">
    <citation type="submission" date="2017-10" db="EMBL/GenBank/DDBJ databases">
        <authorList>
            <person name="Banno H."/>
            <person name="Chua N.-H."/>
        </authorList>
    </citation>
    <scope>NUCLEOTIDE SEQUENCE [LARGE SCALE GENOMIC DNA]</scope>
    <source>
        <strain evidence="2 3">JK623</strain>
    </source>
</reference>
<accession>A0A2G3E4B4</accession>
<dbReference type="EMBL" id="PDYG01000015">
    <property type="protein sequence ID" value="PHU38094.1"/>
    <property type="molecule type" value="Genomic_DNA"/>
</dbReference>
<evidence type="ECO:0000313" key="3">
    <source>
        <dbReference type="Proteomes" id="UP000224563"/>
    </source>
</evidence>
<dbReference type="RefSeq" id="WP_099385770.1">
    <property type="nucleotide sequence ID" value="NZ_JANSWH010000058.1"/>
</dbReference>
<proteinExistence type="predicted"/>
<protein>
    <submittedName>
        <fullName evidence="2">Molecular chaperone</fullName>
    </submittedName>
</protein>
<feature type="domain" description="VTC" evidence="1">
    <location>
        <begin position="9"/>
        <end position="228"/>
    </location>
</feature>
<comment type="caution">
    <text evidence="2">The sequence shown here is derived from an EMBL/GenBank/DDBJ whole genome shotgun (WGS) entry which is preliminary data.</text>
</comment>
<dbReference type="AlphaFoldDB" id="A0A2G3E4B4"/>
<dbReference type="GO" id="GO:0006799">
    <property type="term" value="P:polyphosphate biosynthetic process"/>
    <property type="evidence" value="ECO:0007669"/>
    <property type="project" value="UniProtKB-ARBA"/>
</dbReference>
<organism evidence="2 3">
    <name type="scientific">Agathobacter ruminis</name>
    <dbReference type="NCBI Taxonomy" id="1712665"/>
    <lineage>
        <taxon>Bacteria</taxon>
        <taxon>Bacillati</taxon>
        <taxon>Bacillota</taxon>
        <taxon>Clostridia</taxon>
        <taxon>Lachnospirales</taxon>
        <taxon>Lachnospiraceae</taxon>
        <taxon>Agathobacter</taxon>
    </lineage>
</organism>
<dbReference type="InterPro" id="IPR033469">
    <property type="entry name" value="CYTH-like_dom_sf"/>
</dbReference>
<keyword evidence="3" id="KW-1185">Reference proteome</keyword>
<dbReference type="Proteomes" id="UP000224563">
    <property type="component" value="Unassembled WGS sequence"/>
</dbReference>
<evidence type="ECO:0000313" key="2">
    <source>
        <dbReference type="EMBL" id="PHU38094.1"/>
    </source>
</evidence>
<evidence type="ECO:0000259" key="1">
    <source>
        <dbReference type="Pfam" id="PF09359"/>
    </source>
</evidence>
<dbReference type="Pfam" id="PF09359">
    <property type="entry name" value="VTC"/>
    <property type="match status" value="1"/>
</dbReference>
<dbReference type="SUPFAM" id="SSF55154">
    <property type="entry name" value="CYTH-like phosphatases"/>
    <property type="match status" value="1"/>
</dbReference>